<feature type="compositionally biased region" description="Basic and acidic residues" evidence="1">
    <location>
        <begin position="16"/>
        <end position="30"/>
    </location>
</feature>
<protein>
    <submittedName>
        <fullName evidence="2">Uncharacterized protein</fullName>
    </submittedName>
</protein>
<evidence type="ECO:0000256" key="1">
    <source>
        <dbReference type="SAM" id="MobiDB-lite"/>
    </source>
</evidence>
<dbReference type="AlphaFoldDB" id="A0ABD3FKC5"/>
<organism evidence="2 3">
    <name type="scientific">Phytophthora oleae</name>
    <dbReference type="NCBI Taxonomy" id="2107226"/>
    <lineage>
        <taxon>Eukaryota</taxon>
        <taxon>Sar</taxon>
        <taxon>Stramenopiles</taxon>
        <taxon>Oomycota</taxon>
        <taxon>Peronosporomycetes</taxon>
        <taxon>Peronosporales</taxon>
        <taxon>Peronosporaceae</taxon>
        <taxon>Phytophthora</taxon>
    </lineage>
</organism>
<feature type="compositionally biased region" description="Basic residues" evidence="1">
    <location>
        <begin position="1"/>
        <end position="15"/>
    </location>
</feature>
<evidence type="ECO:0000313" key="2">
    <source>
        <dbReference type="EMBL" id="KAL3667353.1"/>
    </source>
</evidence>
<sequence length="71" mass="8349">MNRMRATRAKQHPYKRSSDQDSEKPDAKDDVVDFTTDNVFDTTKDGNFNVAIKRMYIERELIRLGLYAYSD</sequence>
<dbReference type="Proteomes" id="UP001632037">
    <property type="component" value="Unassembled WGS sequence"/>
</dbReference>
<feature type="region of interest" description="Disordered" evidence="1">
    <location>
        <begin position="1"/>
        <end position="30"/>
    </location>
</feature>
<comment type="caution">
    <text evidence="2">The sequence shown here is derived from an EMBL/GenBank/DDBJ whole genome shotgun (WGS) entry which is preliminary data.</text>
</comment>
<reference evidence="2 3" key="1">
    <citation type="submission" date="2024-09" db="EMBL/GenBank/DDBJ databases">
        <title>Genome sequencing and assembly of Phytophthora oleae, isolate VK10A, causative agent of rot of olive drupes.</title>
        <authorList>
            <person name="Conti Taguali S."/>
            <person name="Riolo M."/>
            <person name="La Spada F."/>
            <person name="Cacciola S.O."/>
            <person name="Dionisio G."/>
        </authorList>
    </citation>
    <scope>NUCLEOTIDE SEQUENCE [LARGE SCALE GENOMIC DNA]</scope>
    <source>
        <strain evidence="2 3">VK10A</strain>
    </source>
</reference>
<gene>
    <name evidence="2" type="ORF">V7S43_007579</name>
</gene>
<proteinExistence type="predicted"/>
<keyword evidence="3" id="KW-1185">Reference proteome</keyword>
<dbReference type="EMBL" id="JBIMZQ010000014">
    <property type="protein sequence ID" value="KAL3667353.1"/>
    <property type="molecule type" value="Genomic_DNA"/>
</dbReference>
<accession>A0ABD3FKC5</accession>
<evidence type="ECO:0000313" key="3">
    <source>
        <dbReference type="Proteomes" id="UP001632037"/>
    </source>
</evidence>
<name>A0ABD3FKC5_9STRA</name>